<protein>
    <recommendedName>
        <fullName evidence="4">Glycoside hydrolase family 104 protein</fullName>
    </recommendedName>
</protein>
<evidence type="ECO:0008006" key="4">
    <source>
        <dbReference type="Google" id="ProtNLM"/>
    </source>
</evidence>
<dbReference type="Gene3D" id="1.10.530.10">
    <property type="match status" value="1"/>
</dbReference>
<sequence>MDRTVPKGAALSRADKYHVYRPLLDLIGFTEGTDKGRGYNETLAYGKMLDGKVTKGKGPTVELVALTLKELDALQTKMLSDPDNKKLNSSAAGRYQIVRTTARAIRKALTDRYPLTRKFDADCQDEMACYLLGVRGIDKYLSGRLSEDALINNLAHEWASLPKLDGKGAYPGQHAAISVDRMRNCLSEVRNRHAKGQPVREVAVPVEKPVVPEKVEEKVKEKSNWLTWLTGTGGLGTIGLGWLSGMDWQAILAGGVVLIVVVLVLLLLRSQIIAAVRQIKAEVAE</sequence>
<name>A0ABY9K2I8_9HYPH</name>
<accession>A0ABY9K2I8</accession>
<keyword evidence="1" id="KW-0472">Membrane</keyword>
<dbReference type="RefSeq" id="WP_306156872.1">
    <property type="nucleotide sequence ID" value="NZ_CP132314.1"/>
</dbReference>
<gene>
    <name evidence="2" type="ORF">Q9315_09890</name>
</gene>
<reference evidence="2 3" key="1">
    <citation type="submission" date="2023-08" db="EMBL/GenBank/DDBJ databases">
        <title>Pathogen: clinical or host-associated sample.</title>
        <authorList>
            <person name="Hergert J."/>
            <person name="Casey R."/>
            <person name="Wagner J."/>
            <person name="Young E.L."/>
            <person name="Oakeson K.F."/>
        </authorList>
    </citation>
    <scope>NUCLEOTIDE SEQUENCE [LARGE SCALE GENOMIC DNA]</scope>
    <source>
        <strain evidence="2 3">UPHL-collab-2</strain>
    </source>
</reference>
<feature type="transmembrane region" description="Helical" evidence="1">
    <location>
        <begin position="225"/>
        <end position="244"/>
    </location>
</feature>
<organism evidence="2 3">
    <name type="scientific">Shinella oryzae</name>
    <dbReference type="NCBI Taxonomy" id="2871820"/>
    <lineage>
        <taxon>Bacteria</taxon>
        <taxon>Pseudomonadati</taxon>
        <taxon>Pseudomonadota</taxon>
        <taxon>Alphaproteobacteria</taxon>
        <taxon>Hyphomicrobiales</taxon>
        <taxon>Rhizobiaceae</taxon>
        <taxon>Shinella</taxon>
    </lineage>
</organism>
<evidence type="ECO:0000256" key="1">
    <source>
        <dbReference type="SAM" id="Phobius"/>
    </source>
</evidence>
<feature type="transmembrane region" description="Helical" evidence="1">
    <location>
        <begin position="250"/>
        <end position="268"/>
    </location>
</feature>
<dbReference type="EMBL" id="CP132314">
    <property type="protein sequence ID" value="WLS01759.1"/>
    <property type="molecule type" value="Genomic_DNA"/>
</dbReference>
<dbReference type="SUPFAM" id="SSF53955">
    <property type="entry name" value="Lysozyme-like"/>
    <property type="match status" value="1"/>
</dbReference>
<keyword evidence="1" id="KW-0812">Transmembrane</keyword>
<dbReference type="InterPro" id="IPR023346">
    <property type="entry name" value="Lysozyme-like_dom_sf"/>
</dbReference>
<dbReference type="Proteomes" id="UP001225788">
    <property type="component" value="Chromosome"/>
</dbReference>
<evidence type="ECO:0000313" key="3">
    <source>
        <dbReference type="Proteomes" id="UP001225788"/>
    </source>
</evidence>
<evidence type="ECO:0000313" key="2">
    <source>
        <dbReference type="EMBL" id="WLS01759.1"/>
    </source>
</evidence>
<proteinExistence type="predicted"/>
<keyword evidence="1" id="KW-1133">Transmembrane helix</keyword>
<keyword evidence="3" id="KW-1185">Reference proteome</keyword>